<dbReference type="Proteomes" id="UP000637002">
    <property type="component" value="Unassembled WGS sequence"/>
</dbReference>
<keyword evidence="6" id="KW-1185">Reference proteome</keyword>
<dbReference type="GO" id="GO:0043565">
    <property type="term" value="F:sequence-specific DNA binding"/>
    <property type="evidence" value="ECO:0007669"/>
    <property type="project" value="InterPro"/>
</dbReference>
<sequence length="340" mass="37153">MPFALADSRGEPSGSPPALQWTTAAVAPRDRFAYWRDEVMRRNEPVAQLEHDRPFDAHLRIINANGIQLLEHVSSSIAGERSAARCAADGVDDIVFDLMVGARHGTLDHAGRSLPHRAGDLCIIDQAQPSSLVRSRHRAVALVLPRMMVTRALGRDPDHLAGLTLPAKGIGALLRAHMIATMVHEAELSERQRVVALTAAADMALAQLQAEAVGGSEPDGFESGHYAAARQLIERRCADAALSPDMVARAIGCSRASLYRAFARRGETIAAVIWDCRLTRAWQLLTTRPLDGLKVAEIAFRCGFLDAPTFNRMFKRRFGMTPSDAREQHLADQRARHGAV</sequence>
<keyword evidence="3" id="KW-0804">Transcription</keyword>
<dbReference type="AlphaFoldDB" id="A0A916XIF1"/>
<dbReference type="PANTHER" id="PTHR46796">
    <property type="entry name" value="HTH-TYPE TRANSCRIPTIONAL ACTIVATOR RHAS-RELATED"/>
    <property type="match status" value="1"/>
</dbReference>
<evidence type="ECO:0000256" key="3">
    <source>
        <dbReference type="ARBA" id="ARBA00023163"/>
    </source>
</evidence>
<dbReference type="InterPro" id="IPR020449">
    <property type="entry name" value="Tscrpt_reg_AraC-type_HTH"/>
</dbReference>
<dbReference type="PANTHER" id="PTHR46796:SF6">
    <property type="entry name" value="ARAC SUBFAMILY"/>
    <property type="match status" value="1"/>
</dbReference>
<dbReference type="SMART" id="SM00342">
    <property type="entry name" value="HTH_ARAC"/>
    <property type="match status" value="1"/>
</dbReference>
<gene>
    <name evidence="5" type="ORF">GCM10010994_33940</name>
</gene>
<evidence type="ECO:0000313" key="6">
    <source>
        <dbReference type="Proteomes" id="UP000637002"/>
    </source>
</evidence>
<dbReference type="PROSITE" id="PS01124">
    <property type="entry name" value="HTH_ARAC_FAMILY_2"/>
    <property type="match status" value="1"/>
</dbReference>
<dbReference type="Gene3D" id="1.10.10.60">
    <property type="entry name" value="Homeodomain-like"/>
    <property type="match status" value="1"/>
</dbReference>
<dbReference type="InterPro" id="IPR018060">
    <property type="entry name" value="HTH_AraC"/>
</dbReference>
<dbReference type="GO" id="GO:0003700">
    <property type="term" value="F:DNA-binding transcription factor activity"/>
    <property type="evidence" value="ECO:0007669"/>
    <property type="project" value="InterPro"/>
</dbReference>
<accession>A0A916XIF1</accession>
<dbReference type="Pfam" id="PF12833">
    <property type="entry name" value="HTH_18"/>
    <property type="match status" value="1"/>
</dbReference>
<evidence type="ECO:0000256" key="2">
    <source>
        <dbReference type="ARBA" id="ARBA00023125"/>
    </source>
</evidence>
<reference evidence="5" key="1">
    <citation type="journal article" date="2014" name="Int. J. Syst. Evol. Microbiol.">
        <title>Complete genome sequence of Corynebacterium casei LMG S-19264T (=DSM 44701T), isolated from a smear-ripened cheese.</title>
        <authorList>
            <consortium name="US DOE Joint Genome Institute (JGI-PGF)"/>
            <person name="Walter F."/>
            <person name="Albersmeier A."/>
            <person name="Kalinowski J."/>
            <person name="Ruckert C."/>
        </authorList>
    </citation>
    <scope>NUCLEOTIDE SEQUENCE</scope>
    <source>
        <strain evidence="5">CGMCC 1.12919</strain>
    </source>
</reference>
<dbReference type="SUPFAM" id="SSF46689">
    <property type="entry name" value="Homeodomain-like"/>
    <property type="match status" value="1"/>
</dbReference>
<feature type="domain" description="HTH araC/xylS-type" evidence="4">
    <location>
        <begin position="227"/>
        <end position="328"/>
    </location>
</feature>
<keyword evidence="1" id="KW-0805">Transcription regulation</keyword>
<name>A0A916XIF1_9HYPH</name>
<organism evidence="5 6">
    <name type="scientific">Chelatococcus reniformis</name>
    <dbReference type="NCBI Taxonomy" id="1494448"/>
    <lineage>
        <taxon>Bacteria</taxon>
        <taxon>Pseudomonadati</taxon>
        <taxon>Pseudomonadota</taxon>
        <taxon>Alphaproteobacteria</taxon>
        <taxon>Hyphomicrobiales</taxon>
        <taxon>Chelatococcaceae</taxon>
        <taxon>Chelatococcus</taxon>
    </lineage>
</organism>
<dbReference type="PRINTS" id="PR00032">
    <property type="entry name" value="HTHARAC"/>
</dbReference>
<protein>
    <submittedName>
        <fullName evidence="5">AraC family transcriptional regulator</fullName>
    </submittedName>
</protein>
<evidence type="ECO:0000256" key="1">
    <source>
        <dbReference type="ARBA" id="ARBA00023015"/>
    </source>
</evidence>
<dbReference type="InterPro" id="IPR050204">
    <property type="entry name" value="AraC_XylS_family_regulators"/>
</dbReference>
<evidence type="ECO:0000313" key="5">
    <source>
        <dbReference type="EMBL" id="GGC72784.1"/>
    </source>
</evidence>
<dbReference type="InterPro" id="IPR009057">
    <property type="entry name" value="Homeodomain-like_sf"/>
</dbReference>
<proteinExistence type="predicted"/>
<keyword evidence="2" id="KW-0238">DNA-binding</keyword>
<comment type="caution">
    <text evidence="5">The sequence shown here is derived from an EMBL/GenBank/DDBJ whole genome shotgun (WGS) entry which is preliminary data.</text>
</comment>
<dbReference type="EMBL" id="BMGG01000006">
    <property type="protein sequence ID" value="GGC72784.1"/>
    <property type="molecule type" value="Genomic_DNA"/>
</dbReference>
<evidence type="ECO:0000259" key="4">
    <source>
        <dbReference type="PROSITE" id="PS01124"/>
    </source>
</evidence>
<reference evidence="5" key="2">
    <citation type="submission" date="2020-09" db="EMBL/GenBank/DDBJ databases">
        <authorList>
            <person name="Sun Q."/>
            <person name="Zhou Y."/>
        </authorList>
    </citation>
    <scope>NUCLEOTIDE SEQUENCE</scope>
    <source>
        <strain evidence="5">CGMCC 1.12919</strain>
    </source>
</reference>